<evidence type="ECO:0000256" key="1">
    <source>
        <dbReference type="SAM" id="MobiDB-lite"/>
    </source>
</evidence>
<name>A0AAV7RX86_PLEWA</name>
<reference evidence="2" key="1">
    <citation type="journal article" date="2022" name="bioRxiv">
        <title>Sequencing and chromosome-scale assembly of the giantPleurodeles waltlgenome.</title>
        <authorList>
            <person name="Brown T."/>
            <person name="Elewa A."/>
            <person name="Iarovenko S."/>
            <person name="Subramanian E."/>
            <person name="Araus A.J."/>
            <person name="Petzold A."/>
            <person name="Susuki M."/>
            <person name="Suzuki K.-i.T."/>
            <person name="Hayashi T."/>
            <person name="Toyoda A."/>
            <person name="Oliveira C."/>
            <person name="Osipova E."/>
            <person name="Leigh N.D."/>
            <person name="Simon A."/>
            <person name="Yun M.H."/>
        </authorList>
    </citation>
    <scope>NUCLEOTIDE SEQUENCE</scope>
    <source>
        <strain evidence="2">20211129_DDA</strain>
        <tissue evidence="2">Liver</tissue>
    </source>
</reference>
<evidence type="ECO:0000313" key="3">
    <source>
        <dbReference type="Proteomes" id="UP001066276"/>
    </source>
</evidence>
<feature type="compositionally biased region" description="Basic and acidic residues" evidence="1">
    <location>
        <begin position="37"/>
        <end position="79"/>
    </location>
</feature>
<feature type="compositionally biased region" description="Basic and acidic residues" evidence="1">
    <location>
        <begin position="7"/>
        <end position="30"/>
    </location>
</feature>
<comment type="caution">
    <text evidence="2">The sequence shown here is derived from an EMBL/GenBank/DDBJ whole genome shotgun (WGS) entry which is preliminary data.</text>
</comment>
<organism evidence="2 3">
    <name type="scientific">Pleurodeles waltl</name>
    <name type="common">Iberian ribbed newt</name>
    <dbReference type="NCBI Taxonomy" id="8319"/>
    <lineage>
        <taxon>Eukaryota</taxon>
        <taxon>Metazoa</taxon>
        <taxon>Chordata</taxon>
        <taxon>Craniata</taxon>
        <taxon>Vertebrata</taxon>
        <taxon>Euteleostomi</taxon>
        <taxon>Amphibia</taxon>
        <taxon>Batrachia</taxon>
        <taxon>Caudata</taxon>
        <taxon>Salamandroidea</taxon>
        <taxon>Salamandridae</taxon>
        <taxon>Pleurodelinae</taxon>
        <taxon>Pleurodeles</taxon>
    </lineage>
</organism>
<gene>
    <name evidence="2" type="ORF">NDU88_008825</name>
</gene>
<dbReference type="EMBL" id="JANPWB010000009">
    <property type="protein sequence ID" value="KAJ1156100.1"/>
    <property type="molecule type" value="Genomic_DNA"/>
</dbReference>
<proteinExistence type="predicted"/>
<protein>
    <submittedName>
        <fullName evidence="2">Uncharacterized protein</fullName>
    </submittedName>
</protein>
<keyword evidence="3" id="KW-1185">Reference proteome</keyword>
<dbReference type="AlphaFoldDB" id="A0AAV7RX86"/>
<evidence type="ECO:0000313" key="2">
    <source>
        <dbReference type="EMBL" id="KAJ1156100.1"/>
    </source>
</evidence>
<feature type="region of interest" description="Disordered" evidence="1">
    <location>
        <begin position="1"/>
        <end position="94"/>
    </location>
</feature>
<dbReference type="Proteomes" id="UP001066276">
    <property type="component" value="Chromosome 5"/>
</dbReference>
<sequence>MGTPTDARGDDFRVPSQKGRRDSEKGRKEFPPGTPPRVEKETTPQEQRETTPQEQKETPQEEKENPNEAQEDREGRAEGESTDPETSTCRHDPGGSWLNKVELHFQHSIFCKDILEQKPQT</sequence>
<accession>A0AAV7RX86</accession>